<feature type="domain" description="Histidine kinase" evidence="15">
    <location>
        <begin position="387"/>
        <end position="611"/>
    </location>
</feature>
<dbReference type="InterPro" id="IPR004358">
    <property type="entry name" value="Sig_transdc_His_kin-like_C"/>
</dbReference>
<dbReference type="NCBIfam" id="NF033092">
    <property type="entry name" value="HK_WalK"/>
    <property type="match status" value="1"/>
</dbReference>
<evidence type="ECO:0000256" key="3">
    <source>
        <dbReference type="ARBA" id="ARBA00012438"/>
    </source>
</evidence>
<proteinExistence type="predicted"/>
<dbReference type="PRINTS" id="PR00344">
    <property type="entry name" value="BCTRLSENSOR"/>
</dbReference>
<sequence length="620" mass="70134">MAKKGIPFYKSVLFKIPMIFILVVLLSLQIIGAYFIKQLESEMLASFDEQVSVQMSFLEESARPILDDDNLDNQEKADRLNTIFHRFNSNNILESQILDRNGFLVASSSPNSQAHLGQRVTREDIDQTLYNNTASSREIYDAEQNIRVKQYVAPILSSDSSGQLVGVLNLRVNIESVYRQIQNIIIIYLTSSAVSLLFTIVLAFLISTGITRPLKAMKDQAEKIADGDFNGQVQVYSDDEIGNLAESINYLSVRVKEAQESTESERQRLDSVLKHMTDGVMATDRRGRIILTNRKALDFISASEEEVMGHSIMEVLKLQDRYTFRELFDSNDEILIDMSTPDQESVIKGEYSIIQRDSGFISGLVWVLTDVTEREKIERDRRQFVSNVSHELRTPLTSVRSYSEALADGAIADQDLAVEFLGVIQNETDRMIRMIGDLLHLSNMDSGKEQLNFELVSFTALVSHVLDRFDMMMQSGQFGTDRSFTIVRELAGDDYFVEIDQDRMTQVIDNIINNAIKYSPDGGTITVRLMSTHNEVTLSVQDQGLGVPQKSIPHLFDRFYRVDKARSRAQGGTGLGLAIAKEVIEMHHGRIWVNSIENKGSTLFVSLPYVEFYGEDEWGE</sequence>
<evidence type="ECO:0000256" key="12">
    <source>
        <dbReference type="ARBA" id="ARBA00023012"/>
    </source>
</evidence>
<dbReference type="SUPFAM" id="SSF103190">
    <property type="entry name" value="Sensory domain-like"/>
    <property type="match status" value="1"/>
</dbReference>
<dbReference type="Gene3D" id="3.30.450.20">
    <property type="entry name" value="PAS domain"/>
    <property type="match status" value="2"/>
</dbReference>
<keyword evidence="12" id="KW-0902">Two-component regulatory system</keyword>
<dbReference type="SMART" id="SM00388">
    <property type="entry name" value="HisKA"/>
    <property type="match status" value="1"/>
</dbReference>
<protein>
    <recommendedName>
        <fullName evidence="3">histidine kinase</fullName>
        <ecNumber evidence="3">2.7.13.3</ecNumber>
    </recommendedName>
</protein>
<keyword evidence="13 14" id="KW-0472">Membrane</keyword>
<keyword evidence="5" id="KW-0597">Phosphoprotein</keyword>
<evidence type="ECO:0000256" key="2">
    <source>
        <dbReference type="ARBA" id="ARBA00004651"/>
    </source>
</evidence>
<reference evidence="18 19" key="1">
    <citation type="journal article" date="2016" name="Genome Announc.">
        <title>Complete Genome Sequences of Aerococcus christensenii CCUG 28831T, Aerococcus sanguinicola CCUG 43001T, Aerococcus urinae CCUG 36881T, Aerococcus urinaeequi CCUG 28094T, Aerococcus urinaehominis CCUG 42038 BT, and Aerococcus viridans CCUG 4311T.</title>
        <authorList>
            <person name="Carkaci D."/>
            <person name="Dargis R."/>
            <person name="Nielsen X.C."/>
            <person name="Skovgaard O."/>
            <person name="Fuursted K."/>
            <person name="Christensen J.J."/>
        </authorList>
    </citation>
    <scope>NUCLEOTIDE SEQUENCE [LARGE SCALE GENOMIC DNA]</scope>
    <source>
        <strain evidence="18 19">CCUG43001</strain>
    </source>
</reference>
<dbReference type="FunFam" id="1.10.287.130:FF:000001">
    <property type="entry name" value="Two-component sensor histidine kinase"/>
    <property type="match status" value="1"/>
</dbReference>
<dbReference type="SMART" id="SM00387">
    <property type="entry name" value="HATPase_c"/>
    <property type="match status" value="1"/>
</dbReference>
<evidence type="ECO:0000313" key="19">
    <source>
        <dbReference type="Proteomes" id="UP000069912"/>
    </source>
</evidence>
<dbReference type="Pfam" id="PF00512">
    <property type="entry name" value="HisKA"/>
    <property type="match status" value="1"/>
</dbReference>
<evidence type="ECO:0000259" key="15">
    <source>
        <dbReference type="PROSITE" id="PS50109"/>
    </source>
</evidence>
<dbReference type="GO" id="GO:0006355">
    <property type="term" value="P:regulation of DNA-templated transcription"/>
    <property type="evidence" value="ECO:0007669"/>
    <property type="project" value="InterPro"/>
</dbReference>
<dbReference type="PROSITE" id="PS50885">
    <property type="entry name" value="HAMP"/>
    <property type="match status" value="1"/>
</dbReference>
<keyword evidence="6" id="KW-0808">Transferase</keyword>
<evidence type="ECO:0000256" key="14">
    <source>
        <dbReference type="SAM" id="Phobius"/>
    </source>
</evidence>
<dbReference type="Pfam" id="PF00989">
    <property type="entry name" value="PAS"/>
    <property type="match status" value="1"/>
</dbReference>
<dbReference type="InterPro" id="IPR035965">
    <property type="entry name" value="PAS-like_dom_sf"/>
</dbReference>
<dbReference type="SUPFAM" id="SSF47384">
    <property type="entry name" value="Homodimeric domain of signal transducing histidine kinase"/>
    <property type="match status" value="1"/>
</dbReference>
<dbReference type="Pfam" id="PF02518">
    <property type="entry name" value="HATPase_c"/>
    <property type="match status" value="1"/>
</dbReference>
<dbReference type="PROSITE" id="PS50112">
    <property type="entry name" value="PAS"/>
    <property type="match status" value="1"/>
</dbReference>
<keyword evidence="9 18" id="KW-0418">Kinase</keyword>
<dbReference type="RefSeq" id="WP_067974794.1">
    <property type="nucleotide sequence ID" value="NZ_CAJHLO010000002.1"/>
</dbReference>
<dbReference type="SUPFAM" id="SSF158472">
    <property type="entry name" value="HAMP domain-like"/>
    <property type="match status" value="1"/>
</dbReference>
<dbReference type="Pfam" id="PF00672">
    <property type="entry name" value="HAMP"/>
    <property type="match status" value="1"/>
</dbReference>
<dbReference type="NCBIfam" id="TIGR00229">
    <property type="entry name" value="sensory_box"/>
    <property type="match status" value="1"/>
</dbReference>
<dbReference type="InterPro" id="IPR013767">
    <property type="entry name" value="PAS_fold"/>
</dbReference>
<dbReference type="FunFam" id="3.30.565.10:FF:000006">
    <property type="entry name" value="Sensor histidine kinase WalK"/>
    <property type="match status" value="1"/>
</dbReference>
<dbReference type="KEGG" id="asan:AWM72_05975"/>
<feature type="transmembrane region" description="Helical" evidence="14">
    <location>
        <begin position="185"/>
        <end position="210"/>
    </location>
</feature>
<dbReference type="PROSITE" id="PS50109">
    <property type="entry name" value="HIS_KIN"/>
    <property type="match status" value="1"/>
</dbReference>
<dbReference type="GO" id="GO:0016036">
    <property type="term" value="P:cellular response to phosphate starvation"/>
    <property type="evidence" value="ECO:0007669"/>
    <property type="project" value="TreeGrafter"/>
</dbReference>
<dbReference type="SMART" id="SM00091">
    <property type="entry name" value="PAS"/>
    <property type="match status" value="1"/>
</dbReference>
<evidence type="ECO:0000256" key="4">
    <source>
        <dbReference type="ARBA" id="ARBA00022475"/>
    </source>
</evidence>
<evidence type="ECO:0000256" key="1">
    <source>
        <dbReference type="ARBA" id="ARBA00000085"/>
    </source>
</evidence>
<dbReference type="InterPro" id="IPR036097">
    <property type="entry name" value="HisK_dim/P_sf"/>
</dbReference>
<comment type="subcellular location">
    <subcellularLocation>
        <location evidence="2">Cell membrane</location>
        <topology evidence="2">Multi-pass membrane protein</topology>
    </subcellularLocation>
</comment>
<keyword evidence="4" id="KW-1003">Cell membrane</keyword>
<evidence type="ECO:0000256" key="11">
    <source>
        <dbReference type="ARBA" id="ARBA00022989"/>
    </source>
</evidence>
<reference evidence="19" key="2">
    <citation type="submission" date="2016-01" db="EMBL/GenBank/DDBJ databases">
        <title>Six Aerococcus type strain genome sequencing and assembly using PacBio and Illumina Hiseq.</title>
        <authorList>
            <person name="Carkaci D."/>
            <person name="Dargis R."/>
            <person name="Nielsen X.C."/>
            <person name="Skovgaard O."/>
            <person name="Fuursted K."/>
            <person name="Christensen J.J."/>
        </authorList>
    </citation>
    <scope>NUCLEOTIDE SEQUENCE [LARGE SCALE GENOMIC DNA]</scope>
    <source>
        <strain evidence="19">CCUG43001</strain>
    </source>
</reference>
<feature type="domain" description="PAS" evidence="16">
    <location>
        <begin position="265"/>
        <end position="329"/>
    </location>
</feature>
<dbReference type="CDD" id="cd06225">
    <property type="entry name" value="HAMP"/>
    <property type="match status" value="1"/>
</dbReference>
<dbReference type="CDD" id="cd00130">
    <property type="entry name" value="PAS"/>
    <property type="match status" value="1"/>
</dbReference>
<comment type="catalytic activity">
    <reaction evidence="1">
        <text>ATP + protein L-histidine = ADP + protein N-phospho-L-histidine.</text>
        <dbReference type="EC" id="2.7.13.3"/>
    </reaction>
</comment>
<dbReference type="InterPro" id="IPR049814">
    <property type="entry name" value="Resp_reg_WalK"/>
</dbReference>
<dbReference type="InterPro" id="IPR000014">
    <property type="entry name" value="PAS"/>
</dbReference>
<dbReference type="Gene3D" id="1.10.287.130">
    <property type="match status" value="1"/>
</dbReference>
<dbReference type="GO" id="GO:0000155">
    <property type="term" value="F:phosphorelay sensor kinase activity"/>
    <property type="evidence" value="ECO:0007669"/>
    <property type="project" value="InterPro"/>
</dbReference>
<accession>A0A0X8FBM1</accession>
<dbReference type="Pfam" id="PF23846">
    <property type="entry name" value="Cache_WalK"/>
    <property type="match status" value="1"/>
</dbReference>
<evidence type="ECO:0000256" key="13">
    <source>
        <dbReference type="ARBA" id="ARBA00023136"/>
    </source>
</evidence>
<dbReference type="Gene3D" id="3.30.565.10">
    <property type="entry name" value="Histidine kinase-like ATPase, C-terminal domain"/>
    <property type="match status" value="1"/>
</dbReference>
<dbReference type="InterPro" id="IPR003594">
    <property type="entry name" value="HATPase_dom"/>
</dbReference>
<dbReference type="InterPro" id="IPR029151">
    <property type="entry name" value="Sensor-like_sf"/>
</dbReference>
<dbReference type="CDD" id="cd00082">
    <property type="entry name" value="HisKA"/>
    <property type="match status" value="1"/>
</dbReference>
<organism evidence="18 19">
    <name type="scientific">Aerococcus sanguinicola</name>
    <dbReference type="NCBI Taxonomy" id="119206"/>
    <lineage>
        <taxon>Bacteria</taxon>
        <taxon>Bacillati</taxon>
        <taxon>Bacillota</taxon>
        <taxon>Bacilli</taxon>
        <taxon>Lactobacillales</taxon>
        <taxon>Aerococcaceae</taxon>
        <taxon>Aerococcus</taxon>
    </lineage>
</organism>
<evidence type="ECO:0000256" key="7">
    <source>
        <dbReference type="ARBA" id="ARBA00022692"/>
    </source>
</evidence>
<dbReference type="GeneID" id="92903614"/>
<evidence type="ECO:0000256" key="8">
    <source>
        <dbReference type="ARBA" id="ARBA00022741"/>
    </source>
</evidence>
<dbReference type="AlphaFoldDB" id="A0A0X8FBM1"/>
<dbReference type="Proteomes" id="UP000069912">
    <property type="component" value="Chromosome"/>
</dbReference>
<keyword evidence="10" id="KW-0067">ATP-binding</keyword>
<dbReference type="InterPro" id="IPR003660">
    <property type="entry name" value="HAMP_dom"/>
</dbReference>
<evidence type="ECO:0000256" key="5">
    <source>
        <dbReference type="ARBA" id="ARBA00022553"/>
    </source>
</evidence>
<evidence type="ECO:0000259" key="16">
    <source>
        <dbReference type="PROSITE" id="PS50112"/>
    </source>
</evidence>
<name>A0A0X8FBM1_9LACT</name>
<dbReference type="GO" id="GO:0004721">
    <property type="term" value="F:phosphoprotein phosphatase activity"/>
    <property type="evidence" value="ECO:0007669"/>
    <property type="project" value="TreeGrafter"/>
</dbReference>
<evidence type="ECO:0000256" key="6">
    <source>
        <dbReference type="ARBA" id="ARBA00022679"/>
    </source>
</evidence>
<feature type="transmembrane region" description="Helical" evidence="14">
    <location>
        <begin position="12"/>
        <end position="36"/>
    </location>
</feature>
<dbReference type="EMBL" id="CP014160">
    <property type="protein sequence ID" value="AMB94337.1"/>
    <property type="molecule type" value="Genomic_DNA"/>
</dbReference>
<dbReference type="InterPro" id="IPR005467">
    <property type="entry name" value="His_kinase_dom"/>
</dbReference>
<dbReference type="SUPFAM" id="SSF55785">
    <property type="entry name" value="PYP-like sensor domain (PAS domain)"/>
    <property type="match status" value="1"/>
</dbReference>
<evidence type="ECO:0000256" key="9">
    <source>
        <dbReference type="ARBA" id="ARBA00022777"/>
    </source>
</evidence>
<keyword evidence="19" id="KW-1185">Reference proteome</keyword>
<dbReference type="SMART" id="SM00304">
    <property type="entry name" value="HAMP"/>
    <property type="match status" value="1"/>
</dbReference>
<dbReference type="GO" id="GO:0005524">
    <property type="term" value="F:ATP binding"/>
    <property type="evidence" value="ECO:0007669"/>
    <property type="project" value="UniProtKB-KW"/>
</dbReference>
<evidence type="ECO:0000313" key="18">
    <source>
        <dbReference type="EMBL" id="AMB94337.1"/>
    </source>
</evidence>
<dbReference type="InterPro" id="IPR057640">
    <property type="entry name" value="Cache_WalK"/>
</dbReference>
<evidence type="ECO:0000259" key="17">
    <source>
        <dbReference type="PROSITE" id="PS50885"/>
    </source>
</evidence>
<evidence type="ECO:0000256" key="10">
    <source>
        <dbReference type="ARBA" id="ARBA00022840"/>
    </source>
</evidence>
<dbReference type="PANTHER" id="PTHR45453">
    <property type="entry name" value="PHOSPHATE REGULON SENSOR PROTEIN PHOR"/>
    <property type="match status" value="1"/>
</dbReference>
<dbReference type="SUPFAM" id="SSF55874">
    <property type="entry name" value="ATPase domain of HSP90 chaperone/DNA topoisomerase II/histidine kinase"/>
    <property type="match status" value="1"/>
</dbReference>
<gene>
    <name evidence="18" type="ORF">AWM72_05975</name>
</gene>
<dbReference type="InterPro" id="IPR036890">
    <property type="entry name" value="HATPase_C_sf"/>
</dbReference>
<dbReference type="GO" id="GO:0005886">
    <property type="term" value="C:plasma membrane"/>
    <property type="evidence" value="ECO:0007669"/>
    <property type="project" value="UniProtKB-SubCell"/>
</dbReference>
<feature type="domain" description="HAMP" evidence="17">
    <location>
        <begin position="208"/>
        <end position="260"/>
    </location>
</feature>
<dbReference type="Gene3D" id="1.10.8.500">
    <property type="entry name" value="HAMP domain in histidine kinase"/>
    <property type="match status" value="1"/>
</dbReference>
<keyword evidence="7 14" id="KW-0812">Transmembrane</keyword>
<dbReference type="EC" id="2.7.13.3" evidence="3"/>
<dbReference type="InterPro" id="IPR050351">
    <property type="entry name" value="BphY/WalK/GraS-like"/>
</dbReference>
<keyword evidence="8" id="KW-0547">Nucleotide-binding</keyword>
<dbReference type="InterPro" id="IPR003661">
    <property type="entry name" value="HisK_dim/P_dom"/>
</dbReference>
<dbReference type="PANTHER" id="PTHR45453:SF1">
    <property type="entry name" value="PHOSPHATE REGULON SENSOR PROTEIN PHOR"/>
    <property type="match status" value="1"/>
</dbReference>
<keyword evidence="11 14" id="KW-1133">Transmembrane helix</keyword>